<dbReference type="EMBL" id="JBEPLZ010000010">
    <property type="protein sequence ID" value="MET3571473.1"/>
    <property type="molecule type" value="Genomic_DNA"/>
</dbReference>
<proteinExistence type="predicted"/>
<sequence>METLENGGAMWHYTKCTSEDRKEKLRQLADAFKKENDCLRYLSGVQSYISSAQTTMVLLQDLDANLMIEMDYVPINNYMFHVVCIKDNGIKEQGRPCRTVMQAVDEFWGWMEGGSRR</sequence>
<evidence type="ECO:0000313" key="1">
    <source>
        <dbReference type="EMBL" id="MET3571473.1"/>
    </source>
</evidence>
<comment type="caution">
    <text evidence="1">The sequence shown here is derived from an EMBL/GenBank/DDBJ whole genome shotgun (WGS) entry which is preliminary data.</text>
</comment>
<organism evidence="1 2">
    <name type="scientific">Enterocloster citroniae</name>
    <dbReference type="NCBI Taxonomy" id="358743"/>
    <lineage>
        <taxon>Bacteria</taxon>
        <taxon>Bacillati</taxon>
        <taxon>Bacillota</taxon>
        <taxon>Clostridia</taxon>
        <taxon>Lachnospirales</taxon>
        <taxon>Lachnospiraceae</taxon>
        <taxon>Enterocloster</taxon>
    </lineage>
</organism>
<protein>
    <submittedName>
        <fullName evidence="1">Uncharacterized protein</fullName>
    </submittedName>
</protein>
<evidence type="ECO:0000313" key="2">
    <source>
        <dbReference type="Proteomes" id="UP001549200"/>
    </source>
</evidence>
<name>A0ABV2FZM3_9FIRM</name>
<gene>
    <name evidence="1" type="ORF">ABID13_003118</name>
</gene>
<accession>A0ABV2FZM3</accession>
<dbReference type="RefSeq" id="WP_227161618.1">
    <property type="nucleotide sequence ID" value="NZ_CAJMFN010000017.1"/>
</dbReference>
<dbReference type="Proteomes" id="UP001549200">
    <property type="component" value="Unassembled WGS sequence"/>
</dbReference>
<keyword evidence="2" id="KW-1185">Reference proteome</keyword>
<reference evidence="1 2" key="1">
    <citation type="submission" date="2024-06" db="EMBL/GenBank/DDBJ databases">
        <title>Genomic Encyclopedia of Type Strains, Phase IV (KMG-IV): sequencing the most valuable type-strain genomes for metagenomic binning, comparative biology and taxonomic classification.</title>
        <authorList>
            <person name="Goeker M."/>
        </authorList>
    </citation>
    <scope>NUCLEOTIDE SEQUENCE [LARGE SCALE GENOMIC DNA]</scope>
    <source>
        <strain evidence="1 2">DSM 19261</strain>
    </source>
</reference>